<dbReference type="KEGG" id="pcea:J3359_03325"/>
<dbReference type="PANTHER" id="PTHR30121:SF11">
    <property type="entry name" value="AAA+ ATPASE DOMAIN-CONTAINING PROTEIN"/>
    <property type="match status" value="1"/>
</dbReference>
<dbReference type="Gene3D" id="3.40.50.300">
    <property type="entry name" value="P-loop containing nucleotide triphosphate hydrolases"/>
    <property type="match status" value="2"/>
</dbReference>
<protein>
    <submittedName>
        <fullName evidence="2">ATP-binding protein</fullName>
    </submittedName>
</protein>
<proteinExistence type="predicted"/>
<sequence length="392" mass="45385">MFPFLNPNISYFAESNFREERKRFGIYQNDRLFHMAIFGKTGAGKTTLIETLVLQDIIKKRGVFLVDVHGDMSTSLLEQIPENRKKDIVFIDLSDPNLKWKYNPLRSVPYEKRSLVASHILDTLKKLWSSAWGPKMEHILRYILLSLLDQPSAHFSDIIRILQDKEYRDSCIHHLVSSELRNFWKKEFKNYKPNDLIPIYNKIGAFVAHPAVKKLLHSNTEELRLSIVMNSQKICILRIAKGFIGQDASFLLSSLFINSFASAAFSRVVIPKKDRKPFFIYLDEYPSYMTPNIGIMLSELRKFNVGLILACQHLGMIEPRLKESILGNVGTIICFRLGVHDANYFTKEFYPIFEASDFTNLSNYEIYLRLFILGKASIAFSARTLRYADIFP</sequence>
<dbReference type="PANTHER" id="PTHR30121">
    <property type="entry name" value="UNCHARACTERIZED PROTEIN YJGR-RELATED"/>
    <property type="match status" value="1"/>
</dbReference>
<accession>A0A975H7Q9</accession>
<dbReference type="Proteomes" id="UP000663920">
    <property type="component" value="Chromosome"/>
</dbReference>
<keyword evidence="2" id="KW-0547">Nucleotide-binding</keyword>
<dbReference type="GO" id="GO:0005524">
    <property type="term" value="F:ATP binding"/>
    <property type="evidence" value="ECO:0007669"/>
    <property type="project" value="UniProtKB-KW"/>
</dbReference>
<dbReference type="InterPro" id="IPR002789">
    <property type="entry name" value="HerA_central"/>
</dbReference>
<gene>
    <name evidence="2" type="ORF">J3359_03325</name>
</gene>
<evidence type="ECO:0000313" key="3">
    <source>
        <dbReference type="Proteomes" id="UP000663920"/>
    </source>
</evidence>
<feature type="domain" description="Helicase HerA central" evidence="1">
    <location>
        <begin position="34"/>
        <end position="102"/>
    </location>
</feature>
<evidence type="ECO:0000259" key="1">
    <source>
        <dbReference type="Pfam" id="PF01935"/>
    </source>
</evidence>
<dbReference type="AlphaFoldDB" id="A0A975H7Q9"/>
<dbReference type="InterPro" id="IPR027417">
    <property type="entry name" value="P-loop_NTPase"/>
</dbReference>
<keyword evidence="3" id="KW-1185">Reference proteome</keyword>
<keyword evidence="2" id="KW-0067">ATP-binding</keyword>
<dbReference type="Pfam" id="PF01935">
    <property type="entry name" value="DUF87"/>
    <property type="match status" value="1"/>
</dbReference>
<dbReference type="SUPFAM" id="SSF52540">
    <property type="entry name" value="P-loop containing nucleoside triphosphate hydrolases"/>
    <property type="match status" value="1"/>
</dbReference>
<reference evidence="2 3" key="1">
    <citation type="submission" date="2021-03" db="EMBL/GenBank/DDBJ databases">
        <title>Complete genome of Polaribacter_sp.SM13.</title>
        <authorList>
            <person name="Jeong S.W."/>
            <person name="Bae J.W."/>
        </authorList>
    </citation>
    <scope>NUCLEOTIDE SEQUENCE [LARGE SCALE GENOMIC DNA]</scope>
    <source>
        <strain evidence="2 3">SM13</strain>
    </source>
</reference>
<dbReference type="EMBL" id="CP071869">
    <property type="protein sequence ID" value="QTE23323.1"/>
    <property type="molecule type" value="Genomic_DNA"/>
</dbReference>
<organism evidence="2 3">
    <name type="scientific">Polaribacter cellanae</name>
    <dbReference type="NCBI Taxonomy" id="2818493"/>
    <lineage>
        <taxon>Bacteria</taxon>
        <taxon>Pseudomonadati</taxon>
        <taxon>Bacteroidota</taxon>
        <taxon>Flavobacteriia</taxon>
        <taxon>Flavobacteriales</taxon>
        <taxon>Flavobacteriaceae</taxon>
    </lineage>
</organism>
<dbReference type="InterPro" id="IPR051162">
    <property type="entry name" value="T4SS_component"/>
</dbReference>
<name>A0A975H7Q9_9FLAO</name>
<dbReference type="RefSeq" id="WP_208079334.1">
    <property type="nucleotide sequence ID" value="NZ_CP071869.1"/>
</dbReference>
<evidence type="ECO:0000313" key="2">
    <source>
        <dbReference type="EMBL" id="QTE23323.1"/>
    </source>
</evidence>